<dbReference type="AlphaFoldDB" id="A0A7C4XTJ4"/>
<keyword evidence="2" id="KW-0235">DNA replication</keyword>
<dbReference type="EMBL" id="DSRT01000055">
    <property type="protein sequence ID" value="HGW29500.1"/>
    <property type="molecule type" value="Genomic_DNA"/>
</dbReference>
<dbReference type="Gene3D" id="3.30.70.370">
    <property type="match status" value="1"/>
</dbReference>
<organism evidence="5">
    <name type="scientific">candidate division WWE3 bacterium</name>
    <dbReference type="NCBI Taxonomy" id="2053526"/>
    <lineage>
        <taxon>Bacteria</taxon>
        <taxon>Katanobacteria</taxon>
    </lineage>
</organism>
<accession>A0A7C4XTJ4</accession>
<proteinExistence type="predicted"/>
<evidence type="ECO:0000256" key="1">
    <source>
        <dbReference type="ARBA" id="ARBA00012417"/>
    </source>
</evidence>
<dbReference type="InterPro" id="IPR002298">
    <property type="entry name" value="DNA_polymerase_A"/>
</dbReference>
<dbReference type="InterPro" id="IPR043502">
    <property type="entry name" value="DNA/RNA_pol_sf"/>
</dbReference>
<name>A0A7C4XTJ4_UNCKA</name>
<feature type="domain" description="DNA-directed DNA polymerase family A palm" evidence="4">
    <location>
        <begin position="1"/>
        <end position="113"/>
    </location>
</feature>
<sequence length="113" mass="13093">MYGMGPGRLASQIYIETGRPVTKEQGMDYMNRYFESYPSVKNFLDKVGKEAVRKGWSVTPAGRKRWYKQPDKTDPEYNKRIGQIEREAKNHPIQGTNADAIKYALVYISDRLK</sequence>
<dbReference type="GO" id="GO:0006261">
    <property type="term" value="P:DNA-templated DNA replication"/>
    <property type="evidence" value="ECO:0007669"/>
    <property type="project" value="InterPro"/>
</dbReference>
<comment type="catalytic activity">
    <reaction evidence="3">
        <text>DNA(n) + a 2'-deoxyribonucleoside 5'-triphosphate = DNA(n+1) + diphosphate</text>
        <dbReference type="Rhea" id="RHEA:22508"/>
        <dbReference type="Rhea" id="RHEA-COMP:17339"/>
        <dbReference type="Rhea" id="RHEA-COMP:17340"/>
        <dbReference type="ChEBI" id="CHEBI:33019"/>
        <dbReference type="ChEBI" id="CHEBI:61560"/>
        <dbReference type="ChEBI" id="CHEBI:173112"/>
        <dbReference type="EC" id="2.7.7.7"/>
    </reaction>
</comment>
<dbReference type="EC" id="2.7.7.7" evidence="1"/>
<evidence type="ECO:0000256" key="2">
    <source>
        <dbReference type="ARBA" id="ARBA00022705"/>
    </source>
</evidence>
<dbReference type="Pfam" id="PF00476">
    <property type="entry name" value="DNA_pol_A"/>
    <property type="match status" value="1"/>
</dbReference>
<dbReference type="GO" id="GO:0006302">
    <property type="term" value="P:double-strand break repair"/>
    <property type="evidence" value="ECO:0007669"/>
    <property type="project" value="TreeGrafter"/>
</dbReference>
<reference evidence="5" key="1">
    <citation type="journal article" date="2020" name="mSystems">
        <title>Genome- and Community-Level Interaction Insights into Carbon Utilization and Element Cycling Functions of Hydrothermarchaeota in Hydrothermal Sediment.</title>
        <authorList>
            <person name="Zhou Z."/>
            <person name="Liu Y."/>
            <person name="Xu W."/>
            <person name="Pan J."/>
            <person name="Luo Z.H."/>
            <person name="Li M."/>
        </authorList>
    </citation>
    <scope>NUCLEOTIDE SEQUENCE [LARGE SCALE GENOMIC DNA]</scope>
    <source>
        <strain evidence="5">SpSt-417</strain>
    </source>
</reference>
<dbReference type="GO" id="GO:0003887">
    <property type="term" value="F:DNA-directed DNA polymerase activity"/>
    <property type="evidence" value="ECO:0007669"/>
    <property type="project" value="UniProtKB-EC"/>
</dbReference>
<dbReference type="PRINTS" id="PR00868">
    <property type="entry name" value="DNAPOLI"/>
</dbReference>
<evidence type="ECO:0000256" key="3">
    <source>
        <dbReference type="ARBA" id="ARBA00049244"/>
    </source>
</evidence>
<dbReference type="Gene3D" id="1.10.150.20">
    <property type="entry name" value="5' to 3' exonuclease, C-terminal subdomain"/>
    <property type="match status" value="1"/>
</dbReference>
<dbReference type="InterPro" id="IPR001098">
    <property type="entry name" value="DNA-dir_DNA_pol_A_palm_dom"/>
</dbReference>
<dbReference type="GO" id="GO:0003677">
    <property type="term" value="F:DNA binding"/>
    <property type="evidence" value="ECO:0007669"/>
    <property type="project" value="InterPro"/>
</dbReference>
<gene>
    <name evidence="5" type="ORF">ENR63_01070</name>
</gene>
<evidence type="ECO:0000313" key="5">
    <source>
        <dbReference type="EMBL" id="HGW29500.1"/>
    </source>
</evidence>
<comment type="caution">
    <text evidence="5">The sequence shown here is derived from an EMBL/GenBank/DDBJ whole genome shotgun (WGS) entry which is preliminary data.</text>
</comment>
<protein>
    <recommendedName>
        <fullName evidence="1">DNA-directed DNA polymerase</fullName>
        <ecNumber evidence="1">2.7.7.7</ecNumber>
    </recommendedName>
</protein>
<dbReference type="PANTHER" id="PTHR10133">
    <property type="entry name" value="DNA POLYMERASE I"/>
    <property type="match status" value="1"/>
</dbReference>
<evidence type="ECO:0000259" key="4">
    <source>
        <dbReference type="Pfam" id="PF00476"/>
    </source>
</evidence>
<dbReference type="PANTHER" id="PTHR10133:SF27">
    <property type="entry name" value="DNA POLYMERASE NU"/>
    <property type="match status" value="1"/>
</dbReference>
<dbReference type="SUPFAM" id="SSF56672">
    <property type="entry name" value="DNA/RNA polymerases"/>
    <property type="match status" value="1"/>
</dbReference>